<accession>A0A285L827</accession>
<dbReference type="STRING" id="1379680.GCA_001612615_02570"/>
<dbReference type="AlphaFoldDB" id="A0A285L827"/>
<proteinExistence type="predicted"/>
<evidence type="ECO:0000313" key="1">
    <source>
        <dbReference type="EMBL" id="SNY81100.1"/>
    </source>
</evidence>
<reference evidence="1 2" key="1">
    <citation type="submission" date="2017-09" db="EMBL/GenBank/DDBJ databases">
        <authorList>
            <person name="Ehlers B."/>
            <person name="Leendertz F.H."/>
        </authorList>
    </citation>
    <scope>NUCLEOTIDE SEQUENCE [LARGE SCALE GENOMIC DNA]</scope>
    <source>
        <strain evidence="1 2">DSM 45537</strain>
    </source>
</reference>
<dbReference type="Proteomes" id="UP000219565">
    <property type="component" value="Unassembled WGS sequence"/>
</dbReference>
<protein>
    <submittedName>
        <fullName evidence="1">Uncharacterized protein</fullName>
    </submittedName>
</protein>
<evidence type="ECO:0000313" key="2">
    <source>
        <dbReference type="Proteomes" id="UP000219565"/>
    </source>
</evidence>
<dbReference type="EMBL" id="OBEG01000002">
    <property type="protein sequence ID" value="SNY81100.1"/>
    <property type="molecule type" value="Genomic_DNA"/>
</dbReference>
<dbReference type="RefSeq" id="WP_281256188.1">
    <property type="nucleotide sequence ID" value="NZ_OBEG01000002.1"/>
</dbReference>
<sequence>MAFVHSLGGDRAYEPTHRIAAGEKVTVRTPFAFTLDPAALLP</sequence>
<name>A0A285L827_9NOCA</name>
<keyword evidence="2" id="KW-1185">Reference proteome</keyword>
<organism evidence="1 2">
    <name type="scientific">Nocardia amikacinitolerans</name>
    <dbReference type="NCBI Taxonomy" id="756689"/>
    <lineage>
        <taxon>Bacteria</taxon>
        <taxon>Bacillati</taxon>
        <taxon>Actinomycetota</taxon>
        <taxon>Actinomycetes</taxon>
        <taxon>Mycobacteriales</taxon>
        <taxon>Nocardiaceae</taxon>
        <taxon>Nocardia</taxon>
    </lineage>
</organism>
<gene>
    <name evidence="1" type="ORF">SAMN04244553_2678</name>
</gene>